<dbReference type="AlphaFoldDB" id="A0ABC9YGU0"/>
<feature type="compositionally biased region" description="Basic and acidic residues" evidence="1">
    <location>
        <begin position="119"/>
        <end position="129"/>
    </location>
</feature>
<gene>
    <name evidence="2" type="ORF">GRJ2_003333100</name>
</gene>
<organism evidence="2 3">
    <name type="scientific">Grus japonensis</name>
    <name type="common">Japanese crane</name>
    <name type="synonym">Red-crowned crane</name>
    <dbReference type="NCBI Taxonomy" id="30415"/>
    <lineage>
        <taxon>Eukaryota</taxon>
        <taxon>Metazoa</taxon>
        <taxon>Chordata</taxon>
        <taxon>Craniata</taxon>
        <taxon>Vertebrata</taxon>
        <taxon>Euteleostomi</taxon>
        <taxon>Archelosauria</taxon>
        <taxon>Archosauria</taxon>
        <taxon>Dinosauria</taxon>
        <taxon>Saurischia</taxon>
        <taxon>Theropoda</taxon>
        <taxon>Coelurosauria</taxon>
        <taxon>Aves</taxon>
        <taxon>Neognathae</taxon>
        <taxon>Neoaves</taxon>
        <taxon>Gruiformes</taxon>
        <taxon>Gruidae</taxon>
        <taxon>Grus</taxon>
    </lineage>
</organism>
<proteinExistence type="predicted"/>
<protein>
    <recommendedName>
        <fullName evidence="4">Rna-directed dna polymerase from mobile element jockey-like</fullName>
    </recommendedName>
</protein>
<dbReference type="EMBL" id="BAAFJT010000277">
    <property type="protein sequence ID" value="GAB0208674.1"/>
    <property type="molecule type" value="Genomic_DNA"/>
</dbReference>
<sequence>MNKELLDKLKHKKEAYRGWKQGWVTWEEYRDIVQACRDEVRKAKAYQELNLERDVKGNKKDFSKYIGDKRKARENVGPLLNEAGDLVTQDMEKAEVLNTVFASVFTSKTSLQESQVPETRQKDWSKEDVSLVEEDQKEDPGNYRLDSFTSIAGKVMEQLILETTSKHIKDKKVIKSSQHGFAMGKSCLTKLINVYDEMSGLVDEERAVDIVYLDFRKAFDTVSLSWVWLG</sequence>
<evidence type="ECO:0000313" key="2">
    <source>
        <dbReference type="EMBL" id="GAB0208674.1"/>
    </source>
</evidence>
<feature type="region of interest" description="Disordered" evidence="1">
    <location>
        <begin position="112"/>
        <end position="139"/>
    </location>
</feature>
<dbReference type="PANTHER" id="PTHR33395">
    <property type="entry name" value="TRANSCRIPTASE, PUTATIVE-RELATED-RELATED"/>
    <property type="match status" value="1"/>
</dbReference>
<comment type="caution">
    <text evidence="2">The sequence shown here is derived from an EMBL/GenBank/DDBJ whole genome shotgun (WGS) entry which is preliminary data.</text>
</comment>
<name>A0ABC9YGU0_GRUJA</name>
<evidence type="ECO:0000256" key="1">
    <source>
        <dbReference type="SAM" id="MobiDB-lite"/>
    </source>
</evidence>
<keyword evidence="3" id="KW-1185">Reference proteome</keyword>
<dbReference type="PANTHER" id="PTHR33395:SF22">
    <property type="entry name" value="REVERSE TRANSCRIPTASE DOMAIN-CONTAINING PROTEIN"/>
    <property type="match status" value="1"/>
</dbReference>
<dbReference type="Proteomes" id="UP001623348">
    <property type="component" value="Unassembled WGS sequence"/>
</dbReference>
<accession>A0ABC9YGU0</accession>
<evidence type="ECO:0000313" key="3">
    <source>
        <dbReference type="Proteomes" id="UP001623348"/>
    </source>
</evidence>
<evidence type="ECO:0008006" key="4">
    <source>
        <dbReference type="Google" id="ProtNLM"/>
    </source>
</evidence>
<reference evidence="2 3" key="1">
    <citation type="submission" date="2024-06" db="EMBL/GenBank/DDBJ databases">
        <title>The draft genome of Grus japonensis, version 3.</title>
        <authorList>
            <person name="Nabeshima K."/>
            <person name="Suzuki S."/>
            <person name="Onuma M."/>
        </authorList>
    </citation>
    <scope>NUCLEOTIDE SEQUENCE [LARGE SCALE GENOMIC DNA]</scope>
    <source>
        <strain evidence="2 3">451A</strain>
    </source>
</reference>